<proteinExistence type="predicted"/>
<gene>
    <name evidence="1" type="ORF">MAF45_05055</name>
</gene>
<accession>A0ABS9MR69</accession>
<keyword evidence="2" id="KW-1185">Reference proteome</keyword>
<reference evidence="1 2" key="1">
    <citation type="submission" date="2022-02" db="EMBL/GenBank/DDBJ databases">
        <title>Mesosutterella porci, a novel member of the family Sutterellaceae from pig feces.</title>
        <authorList>
            <person name="Wylensek D."/>
            <person name="Clavel T."/>
        </authorList>
    </citation>
    <scope>NUCLEOTIDE SEQUENCE [LARGE SCALE GENOMIC DNA]</scope>
    <source>
        <strain evidence="2">oilRF-744-wt-GAM-9</strain>
    </source>
</reference>
<dbReference type="EMBL" id="JAKNCT010000005">
    <property type="protein sequence ID" value="MCG5030814.1"/>
    <property type="molecule type" value="Genomic_DNA"/>
</dbReference>
<sequence length="152" mass="16955">MAENKYPETLEGFKAAYRNMLPPEQQKIDPLERAFNLYLAYSWSLCLDSDERRNLFTGGANAALGLETYEALDRISGIMGAVNAFSSDLLKAVRIIGTLEKTAPGAIPEIIPKTLCYRLLVLSQNLMDYGIVLATLLDAIRGPSDWRERPDE</sequence>
<evidence type="ECO:0000313" key="2">
    <source>
        <dbReference type="Proteomes" id="UP001297600"/>
    </source>
</evidence>
<dbReference type="Proteomes" id="UP001297600">
    <property type="component" value="Unassembled WGS sequence"/>
</dbReference>
<organism evidence="1 2">
    <name type="scientific">Mesosutterella porci</name>
    <dbReference type="NCBI Taxonomy" id="2915351"/>
    <lineage>
        <taxon>Bacteria</taxon>
        <taxon>Pseudomonadati</taxon>
        <taxon>Pseudomonadota</taxon>
        <taxon>Betaproteobacteria</taxon>
        <taxon>Burkholderiales</taxon>
        <taxon>Sutterellaceae</taxon>
        <taxon>Mesosutterella</taxon>
    </lineage>
</organism>
<name>A0ABS9MR69_9BURK</name>
<evidence type="ECO:0000313" key="1">
    <source>
        <dbReference type="EMBL" id="MCG5030814.1"/>
    </source>
</evidence>
<dbReference type="RefSeq" id="WP_237978470.1">
    <property type="nucleotide sequence ID" value="NZ_JAKNCT010000005.1"/>
</dbReference>
<protein>
    <submittedName>
        <fullName evidence="1">Uncharacterized protein</fullName>
    </submittedName>
</protein>
<comment type="caution">
    <text evidence="1">The sequence shown here is derived from an EMBL/GenBank/DDBJ whole genome shotgun (WGS) entry which is preliminary data.</text>
</comment>